<gene>
    <name evidence="1" type="ORF">CQW49_04040</name>
</gene>
<proteinExistence type="predicted"/>
<sequence>MSVTSIGALRQRVTLEAPIDTADDSGSMTRSYASVAQIWAKLTPAAGEARFVAEREEQAITVVALIRWRADVTSRMRLVVGARTLLIHSVYDPDGRRRFLLCRCEEIEM</sequence>
<dbReference type="Pfam" id="PF05521">
    <property type="entry name" value="Phage_HCP"/>
    <property type="match status" value="1"/>
</dbReference>
<dbReference type="NCBIfam" id="TIGR01563">
    <property type="entry name" value="gp16_SPP1"/>
    <property type="match status" value="1"/>
</dbReference>
<protein>
    <submittedName>
        <fullName evidence="1">Head-tail adaptor protein</fullName>
    </submittedName>
</protein>
<evidence type="ECO:0000313" key="2">
    <source>
        <dbReference type="Proteomes" id="UP000230709"/>
    </source>
</evidence>
<accession>A0A2D2CWK8</accession>
<dbReference type="InterPro" id="IPR008767">
    <property type="entry name" value="Phage_SPP1_head-tail_adaptor"/>
</dbReference>
<evidence type="ECO:0000313" key="1">
    <source>
        <dbReference type="EMBL" id="ATQ67152.1"/>
    </source>
</evidence>
<dbReference type="AlphaFoldDB" id="A0A2D2CWK8"/>
<dbReference type="InterPro" id="IPR038666">
    <property type="entry name" value="SSP1_head-tail_sf"/>
</dbReference>
<dbReference type="RefSeq" id="WP_003610373.1">
    <property type="nucleotide sequence ID" value="NZ_ADVE02000001.1"/>
</dbReference>
<dbReference type="Gene3D" id="2.40.10.270">
    <property type="entry name" value="Bacteriophage SPP1 head-tail adaptor protein"/>
    <property type="match status" value="1"/>
</dbReference>
<organism evidence="1 2">
    <name type="scientific">Methylosinus trichosporium (strain ATCC 35070 / NCIMB 11131 / UNIQEM 75 / OB3b)</name>
    <dbReference type="NCBI Taxonomy" id="595536"/>
    <lineage>
        <taxon>Bacteria</taxon>
        <taxon>Pseudomonadati</taxon>
        <taxon>Pseudomonadota</taxon>
        <taxon>Alphaproteobacteria</taxon>
        <taxon>Hyphomicrobiales</taxon>
        <taxon>Methylocystaceae</taxon>
        <taxon>Methylosinus</taxon>
    </lineage>
</organism>
<name>A0A2D2CWK8_METT3</name>
<keyword evidence="2" id="KW-1185">Reference proteome</keyword>
<reference evidence="2" key="1">
    <citation type="submission" date="2017-10" db="EMBL/GenBank/DDBJ databases">
        <title>Completed PacBio SMRT sequence of Methylosinus trichosporium OB3b reveals presence of a third large plasmid.</title>
        <authorList>
            <person name="Charles T.C."/>
            <person name="Lynch M.D.J."/>
            <person name="Heil J.R."/>
            <person name="Cheng J."/>
        </authorList>
    </citation>
    <scope>NUCLEOTIDE SEQUENCE [LARGE SCALE GENOMIC DNA]</scope>
    <source>
        <strain evidence="2">OB3b</strain>
    </source>
</reference>
<dbReference type="EMBL" id="CP023737">
    <property type="protein sequence ID" value="ATQ67152.1"/>
    <property type="molecule type" value="Genomic_DNA"/>
</dbReference>
<dbReference type="STRING" id="595536.GCA_000178815_04354"/>
<dbReference type="Proteomes" id="UP000230709">
    <property type="component" value="Chromosome"/>
</dbReference>
<dbReference type="KEGG" id="mtw:CQW49_04040"/>